<gene>
    <name evidence="1" type="ORF">HY220_04145</name>
</gene>
<evidence type="ECO:0000313" key="2">
    <source>
        <dbReference type="Proteomes" id="UP000808388"/>
    </source>
</evidence>
<reference evidence="1" key="1">
    <citation type="submission" date="2020-07" db="EMBL/GenBank/DDBJ databases">
        <title>Huge and variable diversity of episymbiotic CPR bacteria and DPANN archaea in groundwater ecosystems.</title>
        <authorList>
            <person name="He C.Y."/>
            <person name="Keren R."/>
            <person name="Whittaker M."/>
            <person name="Farag I.F."/>
            <person name="Doudna J."/>
            <person name="Cate J.H.D."/>
            <person name="Banfield J.F."/>
        </authorList>
    </citation>
    <scope>NUCLEOTIDE SEQUENCE</scope>
    <source>
        <strain evidence="1">NC_groundwater_972_Pr1_S-0.2um_49_27</strain>
    </source>
</reference>
<dbReference type="Gene3D" id="3.40.50.300">
    <property type="entry name" value="P-loop containing nucleotide triphosphate hydrolases"/>
    <property type="match status" value="1"/>
</dbReference>
<protein>
    <recommendedName>
        <fullName evidence="3">DNA polymerase III subunit delta</fullName>
    </recommendedName>
</protein>
<sequence>MNKEMILGHAKEIQYLTKACRNSRLAHGYFFYGPKDVGKLTVAKGCAAMLLCENQSKKIGGCGVCQACQRMKSETHPNLIVLSLASPFLPIAEDEMKRRSKISIEEVEAIRRRIALASKDWQIVIVEAAELLSPDAANSFLKTLEEPNEKTLFIFISSKPEYVMPTILSRLVPMRFSCPAAGELKRIPGATAELIQVSRGLPGVLISMTLDDAQKKHEQGIYRDAWRISQSTVSEALATAGNYQAAADREILLEHLFRLGESFMITGNASKSKNISKALRALETLETTNVNARLATDIIVMNLHA</sequence>
<name>A0A9D6LP42_9BACT</name>
<dbReference type="AlphaFoldDB" id="A0A9D6LP42"/>
<dbReference type="PANTHER" id="PTHR11669:SF8">
    <property type="entry name" value="DNA POLYMERASE III SUBUNIT DELTA"/>
    <property type="match status" value="1"/>
</dbReference>
<comment type="caution">
    <text evidence="1">The sequence shown here is derived from an EMBL/GenBank/DDBJ whole genome shotgun (WGS) entry which is preliminary data.</text>
</comment>
<organism evidence="1 2">
    <name type="scientific">Candidatus Sungiibacteriota bacterium</name>
    <dbReference type="NCBI Taxonomy" id="2750080"/>
    <lineage>
        <taxon>Bacteria</taxon>
        <taxon>Candidatus Sungiibacteriota</taxon>
    </lineage>
</organism>
<dbReference type="EMBL" id="JACQCQ010000013">
    <property type="protein sequence ID" value="MBI3627900.1"/>
    <property type="molecule type" value="Genomic_DNA"/>
</dbReference>
<dbReference type="InterPro" id="IPR050238">
    <property type="entry name" value="DNA_Rep/Repair_Clamp_Loader"/>
</dbReference>
<dbReference type="SUPFAM" id="SSF52540">
    <property type="entry name" value="P-loop containing nucleoside triphosphate hydrolases"/>
    <property type="match status" value="1"/>
</dbReference>
<dbReference type="InterPro" id="IPR027417">
    <property type="entry name" value="P-loop_NTPase"/>
</dbReference>
<accession>A0A9D6LP42</accession>
<proteinExistence type="predicted"/>
<dbReference type="PANTHER" id="PTHR11669">
    <property type="entry name" value="REPLICATION FACTOR C / DNA POLYMERASE III GAMMA-TAU SUBUNIT"/>
    <property type="match status" value="1"/>
</dbReference>
<evidence type="ECO:0008006" key="3">
    <source>
        <dbReference type="Google" id="ProtNLM"/>
    </source>
</evidence>
<dbReference type="Proteomes" id="UP000808388">
    <property type="component" value="Unassembled WGS sequence"/>
</dbReference>
<dbReference type="GO" id="GO:0006261">
    <property type="term" value="P:DNA-templated DNA replication"/>
    <property type="evidence" value="ECO:0007669"/>
    <property type="project" value="TreeGrafter"/>
</dbReference>
<dbReference type="Pfam" id="PF13177">
    <property type="entry name" value="DNA_pol3_delta2"/>
    <property type="match status" value="1"/>
</dbReference>
<evidence type="ECO:0000313" key="1">
    <source>
        <dbReference type="EMBL" id="MBI3627900.1"/>
    </source>
</evidence>